<dbReference type="PANTHER" id="PTHR35125">
    <property type="entry name" value="NEURON NAVIGATOR 1-LIKE-RELATED"/>
    <property type="match status" value="1"/>
</dbReference>
<accession>A0A022PXL2</accession>
<evidence type="ECO:0000313" key="1">
    <source>
        <dbReference type="EMBL" id="EYU19573.1"/>
    </source>
</evidence>
<dbReference type="GO" id="GO:0007346">
    <property type="term" value="P:regulation of mitotic cell cycle"/>
    <property type="evidence" value="ECO:0007669"/>
    <property type="project" value="InterPro"/>
</dbReference>
<dbReference type="InterPro" id="IPR039326">
    <property type="entry name" value="Patronus"/>
</dbReference>
<dbReference type="eggNOG" id="ENOG502S4FZ">
    <property type="taxonomic scope" value="Eukaryota"/>
</dbReference>
<proteinExistence type="predicted"/>
<name>A0A022PXL2_ERYGU</name>
<keyword evidence="2" id="KW-1185">Reference proteome</keyword>
<organism evidence="1 2">
    <name type="scientific">Erythranthe guttata</name>
    <name type="common">Yellow monkey flower</name>
    <name type="synonym">Mimulus guttatus</name>
    <dbReference type="NCBI Taxonomy" id="4155"/>
    <lineage>
        <taxon>Eukaryota</taxon>
        <taxon>Viridiplantae</taxon>
        <taxon>Streptophyta</taxon>
        <taxon>Embryophyta</taxon>
        <taxon>Tracheophyta</taxon>
        <taxon>Spermatophyta</taxon>
        <taxon>Magnoliopsida</taxon>
        <taxon>eudicotyledons</taxon>
        <taxon>Gunneridae</taxon>
        <taxon>Pentapetalae</taxon>
        <taxon>asterids</taxon>
        <taxon>lamiids</taxon>
        <taxon>Lamiales</taxon>
        <taxon>Phrymaceae</taxon>
        <taxon>Erythranthe</taxon>
    </lineage>
</organism>
<sequence>MATPAHRLIQDQNLNILYNALRDLTNSVKPPPKLAPSVGRKLNAVAEEKFPGSVVEERFLHNHRECVAAQAKAVDMDYFLMSVGLSNDIPVKLSGRKALQLSSKKAESKMKHLEMEEISAEHLCGDEVVRFKKSELSPACRSPKSPRAPYTNWEDDELSELMVIQTP</sequence>
<dbReference type="Proteomes" id="UP000030748">
    <property type="component" value="Unassembled WGS sequence"/>
</dbReference>
<protein>
    <submittedName>
        <fullName evidence="1">Uncharacterized protein</fullName>
    </submittedName>
</protein>
<dbReference type="EMBL" id="KI632289">
    <property type="protein sequence ID" value="EYU19573.1"/>
    <property type="molecule type" value="Genomic_DNA"/>
</dbReference>
<dbReference type="AlphaFoldDB" id="A0A022PXL2"/>
<gene>
    <name evidence="1" type="ORF">MIMGU_mgv1a015145mg</name>
</gene>
<dbReference type="PANTHER" id="PTHR35125:SF2">
    <property type="entry name" value="PROTEIN PATRONUS 2-LIKE"/>
    <property type="match status" value="1"/>
</dbReference>
<evidence type="ECO:0000313" key="2">
    <source>
        <dbReference type="Proteomes" id="UP000030748"/>
    </source>
</evidence>
<reference evidence="1 2" key="1">
    <citation type="journal article" date="2013" name="Proc. Natl. Acad. Sci. U.S.A.">
        <title>Fine-scale variation in meiotic recombination in Mimulus inferred from population shotgun sequencing.</title>
        <authorList>
            <person name="Hellsten U."/>
            <person name="Wright K.M."/>
            <person name="Jenkins J."/>
            <person name="Shu S."/>
            <person name="Yuan Y."/>
            <person name="Wessler S.R."/>
            <person name="Schmutz J."/>
            <person name="Willis J.H."/>
            <person name="Rokhsar D.S."/>
        </authorList>
    </citation>
    <scope>NUCLEOTIDE SEQUENCE [LARGE SCALE GENOMIC DNA]</scope>
    <source>
        <strain evidence="2">cv. DUN x IM62</strain>
    </source>
</reference>